<feature type="compositionally biased region" description="Acidic residues" evidence="1">
    <location>
        <begin position="251"/>
        <end position="264"/>
    </location>
</feature>
<evidence type="ECO:0000256" key="1">
    <source>
        <dbReference type="SAM" id="MobiDB-lite"/>
    </source>
</evidence>
<proteinExistence type="predicted"/>
<dbReference type="EMBL" id="ML978238">
    <property type="protein sequence ID" value="KAF2026729.1"/>
    <property type="molecule type" value="Genomic_DNA"/>
</dbReference>
<dbReference type="OrthoDB" id="3750348at2759"/>
<evidence type="ECO:0000313" key="3">
    <source>
        <dbReference type="Proteomes" id="UP000799777"/>
    </source>
</evidence>
<organism evidence="2 3">
    <name type="scientific">Setomelanomma holmii</name>
    <dbReference type="NCBI Taxonomy" id="210430"/>
    <lineage>
        <taxon>Eukaryota</taxon>
        <taxon>Fungi</taxon>
        <taxon>Dikarya</taxon>
        <taxon>Ascomycota</taxon>
        <taxon>Pezizomycotina</taxon>
        <taxon>Dothideomycetes</taxon>
        <taxon>Pleosporomycetidae</taxon>
        <taxon>Pleosporales</taxon>
        <taxon>Pleosporineae</taxon>
        <taxon>Phaeosphaeriaceae</taxon>
        <taxon>Setomelanomma</taxon>
    </lineage>
</organism>
<protein>
    <submittedName>
        <fullName evidence="2">Uncharacterized protein</fullName>
    </submittedName>
</protein>
<accession>A0A9P4LK63</accession>
<sequence>MSASSPVPQDVTTINYTLSWPHLERPSNTTFVGATQIDICRCGTNNIDLGHVYTRYRCRRPDVRFAPASEDLWVLQRPLGQINLLRPATEDELQRRSEIEGAVDPEVYASKTFLLLSGPCPRGRYQAYVTLRFLQSLHWSRRQHVESLSLLIQPYEEDCSDDQGGRAYVDLARYIIEELPAFQTLYLNIWGEETRIGSREFAMVLWKEGVRIVVSWDWWTGETEEYTGVEGFLKGIDNGVVKKPPVVASEDNGEDDEVDTEDDTQPDRSKEHLASGLIAEEQLQYGTDLVDELQVPTSAVESMESGWSDALLTPVSAEADERREHGGWQIL</sequence>
<feature type="region of interest" description="Disordered" evidence="1">
    <location>
        <begin position="244"/>
        <end position="273"/>
    </location>
</feature>
<reference evidence="2" key="1">
    <citation type="journal article" date="2020" name="Stud. Mycol.">
        <title>101 Dothideomycetes genomes: a test case for predicting lifestyles and emergence of pathogens.</title>
        <authorList>
            <person name="Haridas S."/>
            <person name="Albert R."/>
            <person name="Binder M."/>
            <person name="Bloem J."/>
            <person name="Labutti K."/>
            <person name="Salamov A."/>
            <person name="Andreopoulos B."/>
            <person name="Baker S."/>
            <person name="Barry K."/>
            <person name="Bills G."/>
            <person name="Bluhm B."/>
            <person name="Cannon C."/>
            <person name="Castanera R."/>
            <person name="Culley D."/>
            <person name="Daum C."/>
            <person name="Ezra D."/>
            <person name="Gonzalez J."/>
            <person name="Henrissat B."/>
            <person name="Kuo A."/>
            <person name="Liang C."/>
            <person name="Lipzen A."/>
            <person name="Lutzoni F."/>
            <person name="Magnuson J."/>
            <person name="Mondo S."/>
            <person name="Nolan M."/>
            <person name="Ohm R."/>
            <person name="Pangilinan J."/>
            <person name="Park H.-J."/>
            <person name="Ramirez L."/>
            <person name="Alfaro M."/>
            <person name="Sun H."/>
            <person name="Tritt A."/>
            <person name="Yoshinaga Y."/>
            <person name="Zwiers L.-H."/>
            <person name="Turgeon B."/>
            <person name="Goodwin S."/>
            <person name="Spatafora J."/>
            <person name="Crous P."/>
            <person name="Grigoriev I."/>
        </authorList>
    </citation>
    <scope>NUCLEOTIDE SEQUENCE</scope>
    <source>
        <strain evidence="2">CBS 110217</strain>
    </source>
</reference>
<evidence type="ECO:0000313" key="2">
    <source>
        <dbReference type="EMBL" id="KAF2026729.1"/>
    </source>
</evidence>
<dbReference type="Proteomes" id="UP000799777">
    <property type="component" value="Unassembled WGS sequence"/>
</dbReference>
<dbReference type="AlphaFoldDB" id="A0A9P4LK63"/>
<comment type="caution">
    <text evidence="2">The sequence shown here is derived from an EMBL/GenBank/DDBJ whole genome shotgun (WGS) entry which is preliminary data.</text>
</comment>
<name>A0A9P4LK63_9PLEO</name>
<gene>
    <name evidence="2" type="ORF">EK21DRAFT_73592</name>
</gene>
<keyword evidence="3" id="KW-1185">Reference proteome</keyword>